<comment type="similarity">
    <text evidence="4">Belongs to the protein kinase superfamily.</text>
</comment>
<organism evidence="6 7">
    <name type="scientific">Paramecium primaurelia</name>
    <dbReference type="NCBI Taxonomy" id="5886"/>
    <lineage>
        <taxon>Eukaryota</taxon>
        <taxon>Sar</taxon>
        <taxon>Alveolata</taxon>
        <taxon>Ciliophora</taxon>
        <taxon>Intramacronucleata</taxon>
        <taxon>Oligohymenophorea</taxon>
        <taxon>Peniculida</taxon>
        <taxon>Parameciidae</taxon>
        <taxon>Paramecium</taxon>
    </lineage>
</organism>
<dbReference type="PANTHER" id="PTHR44167:SF18">
    <property type="entry name" value="PROTEIN KINASE DOMAIN-CONTAINING PROTEIN"/>
    <property type="match status" value="1"/>
</dbReference>
<dbReference type="Proteomes" id="UP000688137">
    <property type="component" value="Unassembled WGS sequence"/>
</dbReference>
<dbReference type="EMBL" id="CAJJDM010000140">
    <property type="protein sequence ID" value="CAD8108648.1"/>
    <property type="molecule type" value="Genomic_DNA"/>
</dbReference>
<evidence type="ECO:0000256" key="4">
    <source>
        <dbReference type="RuleBase" id="RU000304"/>
    </source>
</evidence>
<keyword evidence="1 3" id="KW-0547">Nucleotide-binding</keyword>
<dbReference type="PROSITE" id="PS00108">
    <property type="entry name" value="PROTEIN_KINASE_ST"/>
    <property type="match status" value="1"/>
</dbReference>
<dbReference type="GO" id="GO:0044773">
    <property type="term" value="P:mitotic DNA damage checkpoint signaling"/>
    <property type="evidence" value="ECO:0007669"/>
    <property type="project" value="TreeGrafter"/>
</dbReference>
<keyword evidence="4" id="KW-0723">Serine/threonine-protein kinase</keyword>
<keyword evidence="2 3" id="KW-0067">ATP-binding</keyword>
<dbReference type="GO" id="GO:0004674">
    <property type="term" value="F:protein serine/threonine kinase activity"/>
    <property type="evidence" value="ECO:0007669"/>
    <property type="project" value="UniProtKB-KW"/>
</dbReference>
<evidence type="ECO:0000259" key="5">
    <source>
        <dbReference type="PROSITE" id="PS50011"/>
    </source>
</evidence>
<evidence type="ECO:0000313" key="6">
    <source>
        <dbReference type="EMBL" id="CAD8108648.1"/>
    </source>
</evidence>
<dbReference type="InterPro" id="IPR000719">
    <property type="entry name" value="Prot_kinase_dom"/>
</dbReference>
<reference evidence="6" key="1">
    <citation type="submission" date="2021-01" db="EMBL/GenBank/DDBJ databases">
        <authorList>
            <consortium name="Genoscope - CEA"/>
            <person name="William W."/>
        </authorList>
    </citation>
    <scope>NUCLEOTIDE SEQUENCE</scope>
</reference>
<accession>A0A8S1Q1H8</accession>
<evidence type="ECO:0000256" key="3">
    <source>
        <dbReference type="PROSITE-ProRule" id="PRU10141"/>
    </source>
</evidence>
<sequence length="425" mass="50257">MSLTHNFDRLKKLNEDNSFQITLKKDIPDYFAIIKYFINQIISILMICVRHHTFLNQKYGIFNQDNLLMIGKSQNNPKYRIPYSIESIITWCFNENQQLQGFEIIINRKKKWFDMSHQHTIELMQVLNGRFLYRNIQAFYQFLYIIGVGSFSKVIKVFNNIEKQFYACKILKMAQFDDFKNELSILQSLNHPNIIKVKEVYLEDKQIWLITDLVEGGTLKEYLEKLTEITQFEVYIIMKQILNIVQYLHSKGYVHRDIKPENILLSQYRDPSKLYMIDFGLTAKKEDVATRYPNCGTPGYIAPEVINFDPHHPYDELSDIFSCGVLLHKIIYGADLFDGSFYSEVYFQNQQFRLEQEQFDYNEFQPLLKGMLRENPNVRLTATQALEMLEQIVTTKKDAFEVDVSDSEIQQVKTVSIQTMKRIEC</sequence>
<dbReference type="PANTHER" id="PTHR44167">
    <property type="entry name" value="OVARIAN-SPECIFIC SERINE/THREONINE-PROTEIN KINASE LOK-RELATED"/>
    <property type="match status" value="1"/>
</dbReference>
<feature type="binding site" evidence="3">
    <location>
        <position position="169"/>
    </location>
    <ligand>
        <name>ATP</name>
        <dbReference type="ChEBI" id="CHEBI:30616"/>
    </ligand>
</feature>
<dbReference type="InterPro" id="IPR008271">
    <property type="entry name" value="Ser/Thr_kinase_AS"/>
</dbReference>
<dbReference type="OMA" id="HPYDELS"/>
<protein>
    <recommendedName>
        <fullName evidence="5">Protein kinase domain-containing protein</fullName>
    </recommendedName>
</protein>
<dbReference type="GO" id="GO:0005634">
    <property type="term" value="C:nucleus"/>
    <property type="evidence" value="ECO:0007669"/>
    <property type="project" value="TreeGrafter"/>
</dbReference>
<dbReference type="InterPro" id="IPR017441">
    <property type="entry name" value="Protein_kinase_ATP_BS"/>
</dbReference>
<keyword evidence="4" id="KW-0808">Transferase</keyword>
<keyword evidence="4" id="KW-0418">Kinase</keyword>
<evidence type="ECO:0000256" key="1">
    <source>
        <dbReference type="ARBA" id="ARBA00022741"/>
    </source>
</evidence>
<dbReference type="PROSITE" id="PS00107">
    <property type="entry name" value="PROTEIN_KINASE_ATP"/>
    <property type="match status" value="1"/>
</dbReference>
<name>A0A8S1Q1H8_PARPR</name>
<dbReference type="GO" id="GO:0005524">
    <property type="term" value="F:ATP binding"/>
    <property type="evidence" value="ECO:0007669"/>
    <property type="project" value="UniProtKB-UniRule"/>
</dbReference>
<keyword evidence="7" id="KW-1185">Reference proteome</keyword>
<evidence type="ECO:0000313" key="7">
    <source>
        <dbReference type="Proteomes" id="UP000688137"/>
    </source>
</evidence>
<dbReference type="PROSITE" id="PS50011">
    <property type="entry name" value="PROTEIN_KINASE_DOM"/>
    <property type="match status" value="1"/>
</dbReference>
<evidence type="ECO:0000256" key="2">
    <source>
        <dbReference type="ARBA" id="ARBA00022840"/>
    </source>
</evidence>
<feature type="domain" description="Protein kinase" evidence="5">
    <location>
        <begin position="140"/>
        <end position="393"/>
    </location>
</feature>
<proteinExistence type="inferred from homology"/>
<dbReference type="SMART" id="SM00220">
    <property type="entry name" value="S_TKc"/>
    <property type="match status" value="1"/>
</dbReference>
<comment type="caution">
    <text evidence="6">The sequence shown here is derived from an EMBL/GenBank/DDBJ whole genome shotgun (WGS) entry which is preliminary data.</text>
</comment>
<dbReference type="AlphaFoldDB" id="A0A8S1Q1H8"/>
<dbReference type="Pfam" id="PF00069">
    <property type="entry name" value="Pkinase"/>
    <property type="match status" value="1"/>
</dbReference>
<gene>
    <name evidence="6" type="ORF">PPRIM_AZ9-3.1.T1370164</name>
</gene>
<dbReference type="GO" id="GO:0005737">
    <property type="term" value="C:cytoplasm"/>
    <property type="evidence" value="ECO:0007669"/>
    <property type="project" value="TreeGrafter"/>
</dbReference>